<gene>
    <name evidence="1" type="ORF">GCM10018793_58160</name>
</gene>
<keyword evidence="2" id="KW-1185">Reference proteome</keyword>
<organism evidence="1 2">
    <name type="scientific">Streptomyces sulfonofaciens</name>
    <dbReference type="NCBI Taxonomy" id="68272"/>
    <lineage>
        <taxon>Bacteria</taxon>
        <taxon>Bacillati</taxon>
        <taxon>Actinomycetota</taxon>
        <taxon>Actinomycetes</taxon>
        <taxon>Kitasatosporales</taxon>
        <taxon>Streptomycetaceae</taxon>
        <taxon>Streptomyces</taxon>
    </lineage>
</organism>
<sequence length="66" mass="6861">MDVEVCDLDLVAAVSEFTGKDSGEIGCPFRTKGSSLVRWTAAAVGRPWGREPSHGLALTGNALVSA</sequence>
<dbReference type="AlphaFoldDB" id="A0A919GKM1"/>
<reference evidence="1" key="1">
    <citation type="journal article" date="2014" name="Int. J. Syst. Evol. Microbiol.">
        <title>Complete genome sequence of Corynebacterium casei LMG S-19264T (=DSM 44701T), isolated from a smear-ripened cheese.</title>
        <authorList>
            <consortium name="US DOE Joint Genome Institute (JGI-PGF)"/>
            <person name="Walter F."/>
            <person name="Albersmeier A."/>
            <person name="Kalinowski J."/>
            <person name="Ruckert C."/>
        </authorList>
    </citation>
    <scope>NUCLEOTIDE SEQUENCE</scope>
    <source>
        <strain evidence="1">JCM 5069</strain>
    </source>
</reference>
<dbReference type="EMBL" id="BNCD01000022">
    <property type="protein sequence ID" value="GHH86404.1"/>
    <property type="molecule type" value="Genomic_DNA"/>
</dbReference>
<accession>A0A919GKM1</accession>
<reference evidence="1" key="2">
    <citation type="submission" date="2020-09" db="EMBL/GenBank/DDBJ databases">
        <authorList>
            <person name="Sun Q."/>
            <person name="Ohkuma M."/>
        </authorList>
    </citation>
    <scope>NUCLEOTIDE SEQUENCE</scope>
    <source>
        <strain evidence="1">JCM 5069</strain>
    </source>
</reference>
<evidence type="ECO:0000313" key="1">
    <source>
        <dbReference type="EMBL" id="GHH86404.1"/>
    </source>
</evidence>
<evidence type="ECO:0000313" key="2">
    <source>
        <dbReference type="Proteomes" id="UP000603708"/>
    </source>
</evidence>
<dbReference type="Proteomes" id="UP000603708">
    <property type="component" value="Unassembled WGS sequence"/>
</dbReference>
<comment type="caution">
    <text evidence="1">The sequence shown here is derived from an EMBL/GenBank/DDBJ whole genome shotgun (WGS) entry which is preliminary data.</text>
</comment>
<proteinExistence type="predicted"/>
<name>A0A919GKM1_9ACTN</name>
<protein>
    <submittedName>
        <fullName evidence="1">Uncharacterized protein</fullName>
    </submittedName>
</protein>